<sequence>MEIKTCLAEDINDLLFIAKTSYQDHYTYLWDDEGVKSISTNFSLTQLQKELSNPNSPFYLLYYQQKLVGFLKLNLDSEVTDYSSIDALELERIYFIKEATGKGLGKIVLEFVIDLAKKINNTN</sequence>
<dbReference type="SUPFAM" id="SSF55729">
    <property type="entry name" value="Acyl-CoA N-acyltransferases (Nat)"/>
    <property type="match status" value="1"/>
</dbReference>
<evidence type="ECO:0000259" key="1">
    <source>
        <dbReference type="PROSITE" id="PS51186"/>
    </source>
</evidence>
<dbReference type="InterPro" id="IPR000182">
    <property type="entry name" value="GNAT_dom"/>
</dbReference>
<dbReference type="PROSITE" id="PS51186">
    <property type="entry name" value="GNAT"/>
    <property type="match status" value="1"/>
</dbReference>
<feature type="domain" description="N-acetyltransferase" evidence="1">
    <location>
        <begin position="1"/>
        <end position="123"/>
    </location>
</feature>
<keyword evidence="2" id="KW-0012">Acyltransferase</keyword>
<dbReference type="InterPro" id="IPR016181">
    <property type="entry name" value="Acyl_CoA_acyltransferase"/>
</dbReference>
<dbReference type="Proteomes" id="UP001597546">
    <property type="component" value="Unassembled WGS sequence"/>
</dbReference>
<dbReference type="EC" id="2.3.1.-" evidence="2"/>
<dbReference type="EMBL" id="JBHULV010000036">
    <property type="protein sequence ID" value="MFD2732196.1"/>
    <property type="molecule type" value="Genomic_DNA"/>
</dbReference>
<dbReference type="CDD" id="cd04301">
    <property type="entry name" value="NAT_SF"/>
    <property type="match status" value="1"/>
</dbReference>
<protein>
    <submittedName>
        <fullName evidence="2">GNAT family N-acetyltransferase</fullName>
        <ecNumber evidence="2">2.3.1.-</ecNumber>
    </submittedName>
</protein>
<keyword evidence="2" id="KW-0808">Transferase</keyword>
<comment type="caution">
    <text evidence="2">The sequence shown here is derived from an EMBL/GenBank/DDBJ whole genome shotgun (WGS) entry which is preliminary data.</text>
</comment>
<reference evidence="3" key="1">
    <citation type="journal article" date="2019" name="Int. J. Syst. Evol. Microbiol.">
        <title>The Global Catalogue of Microorganisms (GCM) 10K type strain sequencing project: providing services to taxonomists for standard genome sequencing and annotation.</title>
        <authorList>
            <consortium name="The Broad Institute Genomics Platform"/>
            <consortium name="The Broad Institute Genome Sequencing Center for Infectious Disease"/>
            <person name="Wu L."/>
            <person name="Ma J."/>
        </authorList>
    </citation>
    <scope>NUCLEOTIDE SEQUENCE [LARGE SCALE GENOMIC DNA]</scope>
    <source>
        <strain evidence="3">KCTC 42456</strain>
    </source>
</reference>
<evidence type="ECO:0000313" key="3">
    <source>
        <dbReference type="Proteomes" id="UP001597546"/>
    </source>
</evidence>
<keyword evidence="3" id="KW-1185">Reference proteome</keyword>
<dbReference type="Gene3D" id="3.40.630.30">
    <property type="match status" value="1"/>
</dbReference>
<dbReference type="RefSeq" id="WP_379045450.1">
    <property type="nucleotide sequence ID" value="NZ_JBHSKW010000055.1"/>
</dbReference>
<accession>A0ABW5TSX5</accession>
<evidence type="ECO:0000313" key="2">
    <source>
        <dbReference type="EMBL" id="MFD2732196.1"/>
    </source>
</evidence>
<dbReference type="GO" id="GO:0016746">
    <property type="term" value="F:acyltransferase activity"/>
    <property type="evidence" value="ECO:0007669"/>
    <property type="project" value="UniProtKB-KW"/>
</dbReference>
<proteinExistence type="predicted"/>
<name>A0ABW5TSX5_9SPHI</name>
<dbReference type="Pfam" id="PF00583">
    <property type="entry name" value="Acetyltransf_1"/>
    <property type="match status" value="1"/>
</dbReference>
<organism evidence="2 3">
    <name type="scientific">Pedobacter alpinus</name>
    <dbReference type="NCBI Taxonomy" id="1590643"/>
    <lineage>
        <taxon>Bacteria</taxon>
        <taxon>Pseudomonadati</taxon>
        <taxon>Bacteroidota</taxon>
        <taxon>Sphingobacteriia</taxon>
        <taxon>Sphingobacteriales</taxon>
        <taxon>Sphingobacteriaceae</taxon>
        <taxon>Pedobacter</taxon>
    </lineage>
</organism>
<gene>
    <name evidence="2" type="ORF">ACFSSE_10825</name>
</gene>